<protein>
    <submittedName>
        <fullName evidence="1">Uncharacterized protein</fullName>
    </submittedName>
</protein>
<sequence length="230" mass="25812">MASSSSSQQALSPSDALRLILRPEVMALDMNNLFGTTWLSKTIHGLLEVWATTPSFKQEWAAWLHETLATDAMRRDVAARIVAALRRYRPVFDVLRDGHASLTAVRNAGNSKAGHVGCLYLAFHDFYDPDGIHAWRKVYAGVTMDFRRRRRQHRVIRKRSREAAAAAVAAKNGGDAGTQTQQIFGRKLFPIARVNGNGVDDARLRLLMGQWAIGMFDLYAYQPQEFPVEL</sequence>
<evidence type="ECO:0000313" key="1">
    <source>
        <dbReference type="EMBL" id="KKY27404.1"/>
    </source>
</evidence>
<name>A0A0G2EZ54_9PEZI</name>
<proteinExistence type="predicted"/>
<organism evidence="1 2">
    <name type="scientific">Diplodia seriata</name>
    <dbReference type="NCBI Taxonomy" id="420778"/>
    <lineage>
        <taxon>Eukaryota</taxon>
        <taxon>Fungi</taxon>
        <taxon>Dikarya</taxon>
        <taxon>Ascomycota</taxon>
        <taxon>Pezizomycotina</taxon>
        <taxon>Dothideomycetes</taxon>
        <taxon>Dothideomycetes incertae sedis</taxon>
        <taxon>Botryosphaeriales</taxon>
        <taxon>Botryosphaeriaceae</taxon>
        <taxon>Diplodia</taxon>
    </lineage>
</organism>
<dbReference type="Proteomes" id="UP000034182">
    <property type="component" value="Unassembled WGS sequence"/>
</dbReference>
<dbReference type="AlphaFoldDB" id="A0A0G2EZ54"/>
<reference evidence="1 2" key="2">
    <citation type="submission" date="2015-05" db="EMBL/GenBank/DDBJ databases">
        <title>Distinctive expansion of gene families associated with plant cell wall degradation and secondary metabolism in the genomes of grapevine trunk pathogens.</title>
        <authorList>
            <person name="Lawrence D.P."/>
            <person name="Travadon R."/>
            <person name="Rolshausen P.E."/>
            <person name="Baumgartner K."/>
        </authorList>
    </citation>
    <scope>NUCLEOTIDE SEQUENCE [LARGE SCALE GENOMIC DNA]</scope>
    <source>
        <strain evidence="1">DS831</strain>
    </source>
</reference>
<reference evidence="1 2" key="1">
    <citation type="submission" date="2015-03" db="EMBL/GenBank/DDBJ databases">
        <authorList>
            <person name="Morales-Cruz A."/>
            <person name="Amrine K.C."/>
            <person name="Cantu D."/>
        </authorList>
    </citation>
    <scope>NUCLEOTIDE SEQUENCE [LARGE SCALE GENOMIC DNA]</scope>
    <source>
        <strain evidence="1">DS831</strain>
    </source>
</reference>
<comment type="caution">
    <text evidence="1">The sequence shown here is derived from an EMBL/GenBank/DDBJ whole genome shotgun (WGS) entry which is preliminary data.</text>
</comment>
<dbReference type="EMBL" id="LAQI01000021">
    <property type="protein sequence ID" value="KKY27404.1"/>
    <property type="molecule type" value="Genomic_DNA"/>
</dbReference>
<accession>A0A0G2EZ54</accession>
<evidence type="ECO:0000313" key="2">
    <source>
        <dbReference type="Proteomes" id="UP000034182"/>
    </source>
</evidence>
<gene>
    <name evidence="1" type="ORF">UCDDS831_g00806</name>
</gene>